<accession>A0A8S5M0Y3</accession>
<proteinExistence type="predicted"/>
<organism evidence="1">
    <name type="scientific">Siphoviridae sp. ctX926</name>
    <dbReference type="NCBI Taxonomy" id="2826366"/>
    <lineage>
        <taxon>Viruses</taxon>
        <taxon>Duplodnaviria</taxon>
        <taxon>Heunggongvirae</taxon>
        <taxon>Uroviricota</taxon>
        <taxon>Caudoviricetes</taxon>
    </lineage>
</organism>
<protein>
    <submittedName>
        <fullName evidence="1">Uncharacterized protein</fullName>
    </submittedName>
</protein>
<sequence length="48" mass="5848">MRLIILHKTHKVNIFERKVLTKNSRNDILNSQSQIRRWTMCLIKTKKL</sequence>
<evidence type="ECO:0000313" key="1">
    <source>
        <dbReference type="EMBL" id="DAD75977.1"/>
    </source>
</evidence>
<reference evidence="1" key="1">
    <citation type="journal article" date="2021" name="Proc. Natl. Acad. Sci. U.S.A.">
        <title>A Catalog of Tens of Thousands of Viruses from Human Metagenomes Reveals Hidden Associations with Chronic Diseases.</title>
        <authorList>
            <person name="Tisza M.J."/>
            <person name="Buck C.B."/>
        </authorList>
    </citation>
    <scope>NUCLEOTIDE SEQUENCE</scope>
    <source>
        <strain evidence="1">CtX926</strain>
    </source>
</reference>
<name>A0A8S5M0Y3_9CAUD</name>
<dbReference type="EMBL" id="BK014793">
    <property type="protein sequence ID" value="DAD75977.1"/>
    <property type="molecule type" value="Genomic_DNA"/>
</dbReference>